<dbReference type="AlphaFoldDB" id="A0A8J7PJV3"/>
<dbReference type="PANTHER" id="PTHR34070:SF1">
    <property type="entry name" value="DNA ALKYLATION REPAIR PROTEIN"/>
    <property type="match status" value="1"/>
</dbReference>
<dbReference type="Proteomes" id="UP000664277">
    <property type="component" value="Unassembled WGS sequence"/>
</dbReference>
<name>A0A8J7PJV3_9BACT</name>
<sequence length="235" mass="27510">MAKGKSLAQYVNDRLEALADPVKAEEMAAYMRTEMPFYGVQKPERVPIIREIKKLYVPGSLKEYSDNVLSLWSQKHREVKYIAINYADSFKEFVIPQAVPLYERLVREGAWWDFTDPIASWLVGRALLENEEQMRPLIETYVDDEDFWIRRTALLAHLGHKEKTNHKALFRYCLELAPEKEFFIRKAIGWALREYSKAEPERVRDFLKKNSKTLSPLSYKEGAKHLAKLGLIELD</sequence>
<dbReference type="SUPFAM" id="SSF48371">
    <property type="entry name" value="ARM repeat"/>
    <property type="match status" value="1"/>
</dbReference>
<organism evidence="1 2">
    <name type="scientific">Candidatus Obscuribacter phosphatis</name>
    <dbReference type="NCBI Taxonomy" id="1906157"/>
    <lineage>
        <taxon>Bacteria</taxon>
        <taxon>Bacillati</taxon>
        <taxon>Candidatus Melainabacteria</taxon>
        <taxon>Candidatus Obscuribacterales</taxon>
        <taxon>Candidatus Obscuribacteraceae</taxon>
        <taxon>Candidatus Obscuribacter</taxon>
    </lineage>
</organism>
<dbReference type="Gene3D" id="1.25.10.90">
    <property type="match status" value="1"/>
</dbReference>
<reference evidence="1" key="1">
    <citation type="submission" date="2021-02" db="EMBL/GenBank/DDBJ databases">
        <title>Genome-Resolved Metagenomics of a Microbial Community Performing Photosynthetic Biological Nutrient Removal.</title>
        <authorList>
            <person name="Mcdaniel E.A."/>
        </authorList>
    </citation>
    <scope>NUCLEOTIDE SEQUENCE</scope>
    <source>
        <strain evidence="1">UWPOB_OBS1</strain>
    </source>
</reference>
<protein>
    <submittedName>
        <fullName evidence="1">DNA alkylation repair protein</fullName>
    </submittedName>
</protein>
<dbReference type="PANTHER" id="PTHR34070">
    <property type="entry name" value="ARMADILLO-TYPE FOLD"/>
    <property type="match status" value="1"/>
</dbReference>
<dbReference type="InterPro" id="IPR014825">
    <property type="entry name" value="DNA_alkylation"/>
</dbReference>
<proteinExistence type="predicted"/>
<gene>
    <name evidence="1" type="ORF">J0M35_15435</name>
</gene>
<evidence type="ECO:0000313" key="1">
    <source>
        <dbReference type="EMBL" id="MBN8661758.1"/>
    </source>
</evidence>
<accession>A0A8J7PJV3</accession>
<dbReference type="EMBL" id="JAFLCK010000024">
    <property type="protein sequence ID" value="MBN8661758.1"/>
    <property type="molecule type" value="Genomic_DNA"/>
</dbReference>
<evidence type="ECO:0000313" key="2">
    <source>
        <dbReference type="Proteomes" id="UP000664277"/>
    </source>
</evidence>
<comment type="caution">
    <text evidence="1">The sequence shown here is derived from an EMBL/GenBank/DDBJ whole genome shotgun (WGS) entry which is preliminary data.</text>
</comment>
<dbReference type="CDD" id="cd07064">
    <property type="entry name" value="AlkD_like_1"/>
    <property type="match status" value="1"/>
</dbReference>
<dbReference type="InterPro" id="IPR016024">
    <property type="entry name" value="ARM-type_fold"/>
</dbReference>
<dbReference type="Pfam" id="PF08713">
    <property type="entry name" value="DNA_alkylation"/>
    <property type="match status" value="1"/>
</dbReference>